<feature type="transmembrane region" description="Helical" evidence="2">
    <location>
        <begin position="51"/>
        <end position="71"/>
    </location>
</feature>
<keyword evidence="2" id="KW-1133">Transmembrane helix</keyword>
<dbReference type="EMBL" id="JACBZA010000001">
    <property type="protein sequence ID" value="NYH82745.1"/>
    <property type="molecule type" value="Genomic_DNA"/>
</dbReference>
<dbReference type="Proteomes" id="UP000199052">
    <property type="component" value="Unassembled WGS sequence"/>
</dbReference>
<dbReference type="OrthoDB" id="3872677at2"/>
<keyword evidence="6" id="KW-1185">Reference proteome</keyword>
<keyword evidence="2" id="KW-0812">Transmembrane</keyword>
<proteinExistence type="predicted"/>
<keyword evidence="2" id="KW-0472">Membrane</keyword>
<protein>
    <submittedName>
        <fullName evidence="4">Uncharacterized protein</fullName>
    </submittedName>
</protein>
<feature type="transmembrane region" description="Helical" evidence="2">
    <location>
        <begin position="26"/>
        <end position="45"/>
    </location>
</feature>
<accession>A0A1I2W7I0</accession>
<gene>
    <name evidence="3" type="ORF">FHR37_001596</name>
    <name evidence="4" type="ORF">SAMN05421678_110101</name>
</gene>
<evidence type="ECO:0000313" key="4">
    <source>
        <dbReference type="EMBL" id="SFG96599.1"/>
    </source>
</evidence>
<name>A0A1I2W7I0_9ACTN</name>
<evidence type="ECO:0000256" key="2">
    <source>
        <dbReference type="SAM" id="Phobius"/>
    </source>
</evidence>
<dbReference type="STRING" id="504797.SAMN05421678_110101"/>
<organism evidence="4 5">
    <name type="scientific">Actinopolymorpha cephalotaxi</name>
    <dbReference type="NCBI Taxonomy" id="504797"/>
    <lineage>
        <taxon>Bacteria</taxon>
        <taxon>Bacillati</taxon>
        <taxon>Actinomycetota</taxon>
        <taxon>Actinomycetes</taxon>
        <taxon>Propionibacteriales</taxon>
        <taxon>Actinopolymorphaceae</taxon>
        <taxon>Actinopolymorpha</taxon>
    </lineage>
</organism>
<dbReference type="AlphaFoldDB" id="A0A1I2W7I0"/>
<evidence type="ECO:0000313" key="6">
    <source>
        <dbReference type="Proteomes" id="UP000533017"/>
    </source>
</evidence>
<evidence type="ECO:0000313" key="5">
    <source>
        <dbReference type="Proteomes" id="UP000199052"/>
    </source>
</evidence>
<dbReference type="Proteomes" id="UP000533017">
    <property type="component" value="Unassembled WGS sequence"/>
</dbReference>
<feature type="region of interest" description="Disordered" evidence="1">
    <location>
        <begin position="1"/>
        <end position="23"/>
    </location>
</feature>
<reference evidence="3 6" key="2">
    <citation type="submission" date="2020-07" db="EMBL/GenBank/DDBJ databases">
        <title>Sequencing the genomes of 1000 actinobacteria strains.</title>
        <authorList>
            <person name="Klenk H.-P."/>
        </authorList>
    </citation>
    <scope>NUCLEOTIDE SEQUENCE [LARGE SCALE GENOMIC DNA]</scope>
    <source>
        <strain evidence="3 6">DSM 45117</strain>
    </source>
</reference>
<sequence length="103" mass="10858">MSELSATNDEHRHENTTQAHHGNTPAAWTTVGLLLATSVVAGLAVVIGNWWLFFVSAIGGTLISLLAGKVLHVMGHGGPRVPRHSPAEVRQIAEDSAESSQVS</sequence>
<dbReference type="NCBIfam" id="NF041681">
    <property type="entry name" value="HGxxPAAW"/>
    <property type="match status" value="1"/>
</dbReference>
<feature type="region of interest" description="Disordered" evidence="1">
    <location>
        <begin position="77"/>
        <end position="103"/>
    </location>
</feature>
<dbReference type="RefSeq" id="WP_092884795.1">
    <property type="nucleotide sequence ID" value="NZ_FOOI01000010.1"/>
</dbReference>
<dbReference type="EMBL" id="FOOI01000010">
    <property type="protein sequence ID" value="SFG96599.1"/>
    <property type="molecule type" value="Genomic_DNA"/>
</dbReference>
<evidence type="ECO:0000313" key="3">
    <source>
        <dbReference type="EMBL" id="NYH82745.1"/>
    </source>
</evidence>
<reference evidence="4 5" key="1">
    <citation type="submission" date="2016-10" db="EMBL/GenBank/DDBJ databases">
        <authorList>
            <person name="de Groot N.N."/>
        </authorList>
    </citation>
    <scope>NUCLEOTIDE SEQUENCE [LARGE SCALE GENOMIC DNA]</scope>
    <source>
        <strain evidence="4 5">CPCC 202808</strain>
    </source>
</reference>
<evidence type="ECO:0000256" key="1">
    <source>
        <dbReference type="SAM" id="MobiDB-lite"/>
    </source>
</evidence>